<name>A0ABV9M7T3_9ENTE</name>
<keyword evidence="4" id="KW-1185">Reference proteome</keyword>
<keyword evidence="1" id="KW-0378">Hydrolase</keyword>
<dbReference type="EMBL" id="JBHSGT010000063">
    <property type="protein sequence ID" value="MFC4711039.1"/>
    <property type="molecule type" value="Genomic_DNA"/>
</dbReference>
<dbReference type="RefSeq" id="WP_379967165.1">
    <property type="nucleotide sequence ID" value="NZ_JBHSGT010000063.1"/>
</dbReference>
<dbReference type="PIRSF" id="PIRSF033091">
    <property type="entry name" value="Pesterase_YhaO"/>
    <property type="match status" value="1"/>
</dbReference>
<dbReference type="InterPro" id="IPR004843">
    <property type="entry name" value="Calcineurin-like_PHP"/>
</dbReference>
<dbReference type="InterPro" id="IPR050535">
    <property type="entry name" value="DNA_Repair-Maintenance_Comp"/>
</dbReference>
<proteinExistence type="predicted"/>
<dbReference type="InterPro" id="IPR041796">
    <property type="entry name" value="Mre11_N"/>
</dbReference>
<feature type="domain" description="Calcineurin-like phosphoesterase" evidence="2">
    <location>
        <begin position="2"/>
        <end position="195"/>
    </location>
</feature>
<gene>
    <name evidence="3" type="ORF">ACFO3L_10540</name>
</gene>
<keyword evidence="3" id="KW-0269">Exonuclease</keyword>
<evidence type="ECO:0000313" key="4">
    <source>
        <dbReference type="Proteomes" id="UP001596026"/>
    </source>
</evidence>
<comment type="caution">
    <text evidence="3">The sequence shown here is derived from an EMBL/GenBank/DDBJ whole genome shotgun (WGS) entry which is preliminary data.</text>
</comment>
<keyword evidence="3" id="KW-0540">Nuclease</keyword>
<dbReference type="Gene3D" id="3.60.21.10">
    <property type="match status" value="1"/>
</dbReference>
<dbReference type="Pfam" id="PF00149">
    <property type="entry name" value="Metallophos"/>
    <property type="match status" value="1"/>
</dbReference>
<dbReference type="Proteomes" id="UP001596026">
    <property type="component" value="Unassembled WGS sequence"/>
</dbReference>
<accession>A0ABV9M7T3</accession>
<organism evidence="3 4">
    <name type="scientific">Enterococcus eurekensis</name>
    <dbReference type="NCBI Taxonomy" id="1159753"/>
    <lineage>
        <taxon>Bacteria</taxon>
        <taxon>Bacillati</taxon>
        <taxon>Bacillota</taxon>
        <taxon>Bacilli</taxon>
        <taxon>Lactobacillales</taxon>
        <taxon>Enterococcaceae</taxon>
        <taxon>Enterococcus</taxon>
    </lineage>
</organism>
<dbReference type="InterPro" id="IPR014576">
    <property type="entry name" value="Pesterase_YhaO"/>
</dbReference>
<dbReference type="InterPro" id="IPR029052">
    <property type="entry name" value="Metallo-depent_PP-like"/>
</dbReference>
<dbReference type="PANTHER" id="PTHR30337:SF7">
    <property type="entry name" value="PHOSPHOESTERASE"/>
    <property type="match status" value="1"/>
</dbReference>
<evidence type="ECO:0000259" key="2">
    <source>
        <dbReference type="Pfam" id="PF00149"/>
    </source>
</evidence>
<evidence type="ECO:0000313" key="3">
    <source>
        <dbReference type="EMBL" id="MFC4711039.1"/>
    </source>
</evidence>
<reference evidence="4" key="1">
    <citation type="journal article" date="2019" name="Int. J. Syst. Evol. Microbiol.">
        <title>The Global Catalogue of Microorganisms (GCM) 10K type strain sequencing project: providing services to taxonomists for standard genome sequencing and annotation.</title>
        <authorList>
            <consortium name="The Broad Institute Genomics Platform"/>
            <consortium name="The Broad Institute Genome Sequencing Center for Infectious Disease"/>
            <person name="Wu L."/>
            <person name="Ma J."/>
        </authorList>
    </citation>
    <scope>NUCLEOTIDE SEQUENCE [LARGE SCALE GENOMIC DNA]</scope>
    <source>
        <strain evidence="4">CGMCC 1.19061</strain>
    </source>
</reference>
<dbReference type="PANTHER" id="PTHR30337">
    <property type="entry name" value="COMPONENT OF ATP-DEPENDENT DSDNA EXONUCLEASE"/>
    <property type="match status" value="1"/>
</dbReference>
<sequence>MLRFLHCADLHLDRSFEGLQLIHDRVTHLTEANERVLENIVSLALAEQVDFVLLAGDTFHQNRPSLKTQHHFFTQMRRLEVAGVPVYLSFGNHDFYDEARYWFEFPENVHLFKEEIVTTFVDTNRSNESYAISSFSYQQRWLEKSKVAEFPTNQAKYHIGMYHGEIGSERYAPFTIQEMKQKGYDYWALGHIHVPTVLATKPPIIYPGTPQGHTRKEQETPGVLLVTLGEGPAKWEARSVQEIVWEDLQCSMAGVKNQRTALAKILELFTESENKLLKIILTDTEGLPQNWLSTKEKSELLAYLAHELAQRNFEQRIYQLEEIGQSFDEKIELQASAALREQLFQPYEESSVFQKEIEELLQHTIASKVMSIEDLQEEVLAASKKELMEEYYWRAENENYSRGD</sequence>
<dbReference type="GO" id="GO:0004527">
    <property type="term" value="F:exonuclease activity"/>
    <property type="evidence" value="ECO:0007669"/>
    <property type="project" value="UniProtKB-KW"/>
</dbReference>
<protein>
    <submittedName>
        <fullName evidence="3">Exonuclease SbcCD subunit D</fullName>
    </submittedName>
</protein>
<dbReference type="CDD" id="cd00840">
    <property type="entry name" value="MPP_Mre11_N"/>
    <property type="match status" value="1"/>
</dbReference>
<evidence type="ECO:0000256" key="1">
    <source>
        <dbReference type="ARBA" id="ARBA00022801"/>
    </source>
</evidence>
<dbReference type="SUPFAM" id="SSF56300">
    <property type="entry name" value="Metallo-dependent phosphatases"/>
    <property type="match status" value="1"/>
</dbReference>